<evidence type="ECO:0000313" key="4">
    <source>
        <dbReference type="Proteomes" id="UP000626109"/>
    </source>
</evidence>
<evidence type="ECO:0000256" key="1">
    <source>
        <dbReference type="SAM" id="MobiDB-lite"/>
    </source>
</evidence>
<dbReference type="InterPro" id="IPR000086">
    <property type="entry name" value="NUDIX_hydrolase_dom"/>
</dbReference>
<dbReference type="SUPFAM" id="SSF55811">
    <property type="entry name" value="Nudix"/>
    <property type="match status" value="1"/>
</dbReference>
<dbReference type="AlphaFoldDB" id="A0A813LJB3"/>
<dbReference type="PROSITE" id="PS51462">
    <property type="entry name" value="NUDIX"/>
    <property type="match status" value="1"/>
</dbReference>
<evidence type="ECO:0000259" key="2">
    <source>
        <dbReference type="PROSITE" id="PS51462"/>
    </source>
</evidence>
<dbReference type="Pfam" id="PF00293">
    <property type="entry name" value="NUDIX"/>
    <property type="match status" value="1"/>
</dbReference>
<evidence type="ECO:0000313" key="3">
    <source>
        <dbReference type="EMBL" id="CAE8730709.1"/>
    </source>
</evidence>
<feature type="domain" description="Nudix hydrolase" evidence="2">
    <location>
        <begin position="13"/>
        <end position="159"/>
    </location>
</feature>
<reference evidence="3" key="1">
    <citation type="submission" date="2021-02" db="EMBL/GenBank/DDBJ databases">
        <authorList>
            <person name="Dougan E. K."/>
            <person name="Rhodes N."/>
            <person name="Thang M."/>
            <person name="Chan C."/>
        </authorList>
    </citation>
    <scope>NUCLEOTIDE SEQUENCE</scope>
</reference>
<dbReference type="Gene3D" id="3.90.79.10">
    <property type="entry name" value="Nucleoside Triphosphate Pyrophosphohydrolase"/>
    <property type="match status" value="1"/>
</dbReference>
<feature type="region of interest" description="Disordered" evidence="1">
    <location>
        <begin position="168"/>
        <end position="197"/>
    </location>
</feature>
<dbReference type="Proteomes" id="UP000626109">
    <property type="component" value="Unassembled WGS sequence"/>
</dbReference>
<accession>A0A813LJB3</accession>
<feature type="non-terminal residue" evidence="3">
    <location>
        <position position="1"/>
    </location>
</feature>
<organism evidence="3 4">
    <name type="scientific">Polarella glacialis</name>
    <name type="common">Dinoflagellate</name>
    <dbReference type="NCBI Taxonomy" id="89957"/>
    <lineage>
        <taxon>Eukaryota</taxon>
        <taxon>Sar</taxon>
        <taxon>Alveolata</taxon>
        <taxon>Dinophyceae</taxon>
        <taxon>Suessiales</taxon>
        <taxon>Suessiaceae</taxon>
        <taxon>Polarella</taxon>
    </lineage>
</organism>
<gene>
    <name evidence="3" type="ORF">PGLA2088_LOCUS45813</name>
</gene>
<comment type="caution">
    <text evidence="3">The sequence shown here is derived from an EMBL/GenBank/DDBJ whole genome shotgun (WGS) entry which is preliminary data.</text>
</comment>
<dbReference type="InterPro" id="IPR015797">
    <property type="entry name" value="NUDIX_hydrolase-like_dom_sf"/>
</dbReference>
<name>A0A813LJB3_POLGL</name>
<proteinExistence type="predicted"/>
<dbReference type="EMBL" id="CAJNNW010035889">
    <property type="protein sequence ID" value="CAE8730709.1"/>
    <property type="molecule type" value="Genomic_DNA"/>
</dbReference>
<feature type="compositionally biased region" description="Basic and acidic residues" evidence="1">
    <location>
        <begin position="170"/>
        <end position="182"/>
    </location>
</feature>
<protein>
    <recommendedName>
        <fullName evidence="2">Nudix hydrolase domain-containing protein</fullName>
    </recommendedName>
</protein>
<sequence>AQKYLQPPPWGDSWGAAGIVAISGRRSGVQPGFVCLVEKRDGCLGFPKGGAEAEDTCALDTALREWREESNLPEDSLTVVQGSDPIVEGGKCHYFVAAWASESQPLGSAHGGAASCWRVQDDPTDPNPIVLAHWLPLPQAMLHPRLSSARRALLQEALRRLEAGLLNTGDAERQQSGTRDESIGGPKVRRWGQSGSK</sequence>